<dbReference type="Proteomes" id="UP000008291">
    <property type="component" value="Chromosome"/>
</dbReference>
<keyword evidence="1" id="KW-1133">Transmembrane helix</keyword>
<dbReference type="AlphaFoldDB" id="Q3SEW8"/>
<evidence type="ECO:0000256" key="1">
    <source>
        <dbReference type="SAM" id="Phobius"/>
    </source>
</evidence>
<keyword evidence="3" id="KW-1185">Reference proteome</keyword>
<organism evidence="2 3">
    <name type="scientific">Thiobacillus denitrificans (strain ATCC 25259 / T1)</name>
    <dbReference type="NCBI Taxonomy" id="292415"/>
    <lineage>
        <taxon>Bacteria</taxon>
        <taxon>Pseudomonadati</taxon>
        <taxon>Pseudomonadota</taxon>
        <taxon>Betaproteobacteria</taxon>
        <taxon>Nitrosomonadales</taxon>
        <taxon>Thiobacillaceae</taxon>
        <taxon>Thiobacillus</taxon>
    </lineage>
</organism>
<evidence type="ECO:0000313" key="2">
    <source>
        <dbReference type="EMBL" id="AAZ97178.1"/>
    </source>
</evidence>
<feature type="transmembrane region" description="Helical" evidence="1">
    <location>
        <begin position="29"/>
        <end position="49"/>
    </location>
</feature>
<reference evidence="2 3" key="1">
    <citation type="journal article" date="2006" name="J. Bacteriol.">
        <title>The genome sequence of the obligately chemolithoautotrophic, facultatively anaerobic bacterium Thiobacillus denitrificans.</title>
        <authorList>
            <person name="Beller H.R."/>
            <person name="Chain P.S."/>
            <person name="Letain T.E."/>
            <person name="Chakicherla A."/>
            <person name="Larimer F.W."/>
            <person name="Richardson P.M."/>
            <person name="Coleman M.A."/>
            <person name="Wood A.P."/>
            <person name="Kelly D.P."/>
        </authorList>
    </citation>
    <scope>NUCLEOTIDE SEQUENCE [LARGE SCALE GENOMIC DNA]</scope>
    <source>
        <strain evidence="2 3">ATCC 25259</strain>
    </source>
</reference>
<dbReference type="STRING" id="292415.Tbd_1225"/>
<dbReference type="HOGENOM" id="CLU_2572799_0_0_4"/>
<evidence type="ECO:0008006" key="4">
    <source>
        <dbReference type="Google" id="ProtNLM"/>
    </source>
</evidence>
<keyword evidence="1" id="KW-0472">Membrane</keyword>
<evidence type="ECO:0000313" key="3">
    <source>
        <dbReference type="Proteomes" id="UP000008291"/>
    </source>
</evidence>
<sequence length="81" mass="8635">MHAPAKDTRAPDPKCCGCGLKPRCLANDLLRLTLIVLLLLPLLLMLVGCKERRGGATPSVAFGAVDRPAGSADVSPLWAWR</sequence>
<dbReference type="RefSeq" id="WP_011311737.1">
    <property type="nucleotide sequence ID" value="NC_007404.1"/>
</dbReference>
<proteinExistence type="predicted"/>
<name>Q3SEW8_THIDA</name>
<dbReference type="KEGG" id="tbd:Tbd_1225"/>
<gene>
    <name evidence="2" type="ordered locus">Tbd_1225</name>
</gene>
<protein>
    <recommendedName>
        <fullName evidence="4">Transmembrane protein</fullName>
    </recommendedName>
</protein>
<accession>Q3SEW8</accession>
<keyword evidence="1" id="KW-0812">Transmembrane</keyword>
<dbReference type="EMBL" id="CP000116">
    <property type="protein sequence ID" value="AAZ97178.1"/>
    <property type="molecule type" value="Genomic_DNA"/>
</dbReference>